<dbReference type="HOGENOM" id="CLU_004785_2_0_11"/>
<evidence type="ECO:0000256" key="5">
    <source>
        <dbReference type="SAM" id="MobiDB-lite"/>
    </source>
</evidence>
<gene>
    <name evidence="7" type="ORF">HMPREF9233_00420</name>
</gene>
<keyword evidence="8" id="KW-1185">Reference proteome</keyword>
<feature type="region of interest" description="Disordered" evidence="5">
    <location>
        <begin position="812"/>
        <end position="832"/>
    </location>
</feature>
<accession>K9EG38</accession>
<evidence type="ECO:0000259" key="6">
    <source>
        <dbReference type="Pfam" id="PF13476"/>
    </source>
</evidence>
<evidence type="ECO:0000313" key="8">
    <source>
        <dbReference type="Proteomes" id="UP000009888"/>
    </source>
</evidence>
<feature type="compositionally biased region" description="Basic and acidic residues" evidence="5">
    <location>
        <begin position="391"/>
        <end position="401"/>
    </location>
</feature>
<dbReference type="GO" id="GO:0006302">
    <property type="term" value="P:double-strand break repair"/>
    <property type="evidence" value="ECO:0007669"/>
    <property type="project" value="InterPro"/>
</dbReference>
<dbReference type="AlphaFoldDB" id="K9EG38"/>
<feature type="coiled-coil region" evidence="4">
    <location>
        <begin position="616"/>
        <end position="653"/>
    </location>
</feature>
<dbReference type="SUPFAM" id="SSF52540">
    <property type="entry name" value="P-loop containing nucleoside triphosphate hydrolases"/>
    <property type="match status" value="1"/>
</dbReference>
<protein>
    <recommendedName>
        <fullName evidence="3">Nuclease SbcCD subunit C</fullName>
    </recommendedName>
</protein>
<reference evidence="7 8" key="1">
    <citation type="submission" date="2012-09" db="EMBL/GenBank/DDBJ databases">
        <title>The Genome Sequence of Actinobaculum massiliae ACS-171-V-COL2.</title>
        <authorList>
            <consortium name="The Broad Institute Genome Sequencing Platform"/>
            <person name="Earl A."/>
            <person name="Ward D."/>
            <person name="Feldgarden M."/>
            <person name="Gevers D."/>
            <person name="Saerens B."/>
            <person name="Vaneechoutte M."/>
            <person name="Walker B."/>
            <person name="Young S.K."/>
            <person name="Zeng Q."/>
            <person name="Gargeya S."/>
            <person name="Fitzgerald M."/>
            <person name="Haas B."/>
            <person name="Abouelleil A."/>
            <person name="Alvarado L."/>
            <person name="Arachchi H.M."/>
            <person name="Berlin A."/>
            <person name="Chapman S.B."/>
            <person name="Goldberg J."/>
            <person name="Griggs A."/>
            <person name="Gujja S."/>
            <person name="Hansen M."/>
            <person name="Howarth C."/>
            <person name="Imamovic A."/>
            <person name="Larimer J."/>
            <person name="McCowen C."/>
            <person name="Montmayeur A."/>
            <person name="Murphy C."/>
            <person name="Neiman D."/>
            <person name="Pearson M."/>
            <person name="Priest M."/>
            <person name="Roberts A."/>
            <person name="Saif S."/>
            <person name="Shea T."/>
            <person name="Sisk P."/>
            <person name="Sykes S."/>
            <person name="Wortman J."/>
            <person name="Nusbaum C."/>
            <person name="Birren B."/>
        </authorList>
    </citation>
    <scope>NUCLEOTIDE SEQUENCE [LARGE SCALE GENOMIC DNA]</scope>
    <source>
        <strain evidence="8">ACS-171-V-Col2</strain>
    </source>
</reference>
<organism evidence="7 8">
    <name type="scientific">Actinobaculum massiliense ACS-171-V-Col2</name>
    <dbReference type="NCBI Taxonomy" id="883066"/>
    <lineage>
        <taxon>Bacteria</taxon>
        <taxon>Bacillati</taxon>
        <taxon>Actinomycetota</taxon>
        <taxon>Actinomycetes</taxon>
        <taxon>Actinomycetales</taxon>
        <taxon>Actinomycetaceae</taxon>
        <taxon>Actinobaculum</taxon>
    </lineage>
</organism>
<dbReference type="InterPro" id="IPR027417">
    <property type="entry name" value="P-loop_NTPase"/>
</dbReference>
<dbReference type="InterPro" id="IPR038729">
    <property type="entry name" value="Rad50/SbcC_AAA"/>
</dbReference>
<feature type="coiled-coil region" evidence="4">
    <location>
        <begin position="246"/>
        <end position="331"/>
    </location>
</feature>
<dbReference type="RefSeq" id="WP_007000638.1">
    <property type="nucleotide sequence ID" value="NZ_JH992955.1"/>
</dbReference>
<evidence type="ECO:0000256" key="4">
    <source>
        <dbReference type="SAM" id="Coils"/>
    </source>
</evidence>
<evidence type="ECO:0000256" key="2">
    <source>
        <dbReference type="ARBA" id="ARBA00011322"/>
    </source>
</evidence>
<dbReference type="Proteomes" id="UP000009888">
    <property type="component" value="Unassembled WGS sequence"/>
</dbReference>
<dbReference type="eggNOG" id="COG0419">
    <property type="taxonomic scope" value="Bacteria"/>
</dbReference>
<evidence type="ECO:0000256" key="3">
    <source>
        <dbReference type="ARBA" id="ARBA00013368"/>
    </source>
</evidence>
<dbReference type="PANTHER" id="PTHR32114">
    <property type="entry name" value="ABC TRANSPORTER ABCH.3"/>
    <property type="match status" value="1"/>
</dbReference>
<proteinExistence type="inferred from homology"/>
<dbReference type="Pfam" id="PF13476">
    <property type="entry name" value="AAA_23"/>
    <property type="match status" value="1"/>
</dbReference>
<comment type="subunit">
    <text evidence="2">Heterodimer of SbcC and SbcD.</text>
</comment>
<dbReference type="GO" id="GO:0016887">
    <property type="term" value="F:ATP hydrolysis activity"/>
    <property type="evidence" value="ECO:0007669"/>
    <property type="project" value="InterPro"/>
</dbReference>
<feature type="domain" description="Rad50/SbcC-type AAA" evidence="6">
    <location>
        <begin position="5"/>
        <end position="325"/>
    </location>
</feature>
<dbReference type="Gene3D" id="3.40.50.300">
    <property type="entry name" value="P-loop containing nucleotide triphosphate hydrolases"/>
    <property type="match status" value="2"/>
</dbReference>
<dbReference type="Pfam" id="PF13558">
    <property type="entry name" value="SbcC_Walker_B"/>
    <property type="match status" value="1"/>
</dbReference>
<feature type="coiled-coil region" evidence="4">
    <location>
        <begin position="552"/>
        <end position="589"/>
    </location>
</feature>
<feature type="compositionally biased region" description="Low complexity" evidence="5">
    <location>
        <begin position="815"/>
        <end position="825"/>
    </location>
</feature>
<evidence type="ECO:0000256" key="1">
    <source>
        <dbReference type="ARBA" id="ARBA00006930"/>
    </source>
</evidence>
<dbReference type="PATRIC" id="fig|883066.3.peg.440"/>
<comment type="caution">
    <text evidence="7">The sequence shown here is derived from an EMBL/GenBank/DDBJ whole genome shotgun (WGS) entry which is preliminary data.</text>
</comment>
<keyword evidence="4" id="KW-0175">Coiled coil</keyword>
<comment type="similarity">
    <text evidence="1">Belongs to the SMC family. SbcC subfamily.</text>
</comment>
<dbReference type="STRING" id="202789.GCA_001457435_01715"/>
<dbReference type="PANTHER" id="PTHR32114:SF2">
    <property type="entry name" value="ABC TRANSPORTER ABCH.3"/>
    <property type="match status" value="1"/>
</dbReference>
<feature type="region of interest" description="Disordered" evidence="5">
    <location>
        <begin position="391"/>
        <end position="420"/>
    </location>
</feature>
<feature type="compositionally biased region" description="Acidic residues" evidence="5">
    <location>
        <begin position="407"/>
        <end position="420"/>
    </location>
</feature>
<sequence>MQLRRLELQAIGPFAGREVISFDDLSESGLFLMEGPTGSGKSTIIDAIVFGLYGNVAGGADSTNTRLRSLHVGRNVESYVDLIFTLESGTYRVRRTPQYLKEGNTANTPATAKLWRISEAALEESLLDAGEILENRVSDTSIAITNLIGLNREQFVQTIVLPQGKFADFLRLDSGQRTDLLSQIFDMSEYATITAWLKERASLANQNSAAAKSAFVTAVSNTAAALQLGEDDAQELENSAREAALVRQTDSLLDRLQQELEGAQVRVAAAQTAAEQAQEKDEAAARELEVAQSLAMNLRKRRQLLERKGELETRRADIQALEEAIKRAKDAEPVARETNSARQASEELSAARYAWEHAPMEEEFAASLAGKVELEKTTAADFSDLLARGDQREGELRREEGSLAELAGEEDELEREKLEQEEDLAEVSRIASRLDQLQAQAEEIEAERLTTAETITQLRETANRVDGAQAELQSAQDQLARAVQVTELREQEKREEAEDQNCTRQLEAARQAAQETFNLWQASIASELAVSLRTGEACPVCGSVEHPAPAPTERLLASADEVKVANEELEAKRERAKAAQDALAQTRAQIGAYSGVPEVAQAQSHVDNGQRSLREAQQAVADLHAAEQKISEIEKTRKANDSAQKELSAQRAQAVARSESRAKRIEAQTSRLVAKRMGFATIKDRLSAVTAAAEMQRTWNDRLRAVSVAQEDYSQREKDLASALEASPFSSVEHATQAVMHPNQLQAHEAEVENFRQEVRDAERELSTPGIAELTGEEDPRLEEKTQAAQQYHAAALRARDEATSAQDLAANASQQFQRTTQRRTAWQREEETTGPIVRLASLASGGQESLTHIPLETFVLQRRFEQVVAVANEQLSEISRGRYELVRTNEKERGSHQVKTGLQLEIIDHAASGDMQRSTRSLSGGETFFVSISLALALAEVVRAENGGIHLDTLLIDEGFGSLSEDALDQVMRVLQNLTNGGRAVGVVSHVAQMGQMISTRISVQPREDGSSTLTVTA</sequence>
<name>K9EG38_9ACTO</name>
<dbReference type="EMBL" id="AGWL01000002">
    <property type="protein sequence ID" value="EKU95633.1"/>
    <property type="molecule type" value="Genomic_DNA"/>
</dbReference>
<evidence type="ECO:0000313" key="7">
    <source>
        <dbReference type="EMBL" id="EKU95633.1"/>
    </source>
</evidence>